<protein>
    <submittedName>
        <fullName evidence="2">Uncharacterized protein</fullName>
    </submittedName>
</protein>
<feature type="transmembrane region" description="Helical" evidence="1">
    <location>
        <begin position="21"/>
        <end position="41"/>
    </location>
</feature>
<dbReference type="Proteomes" id="UP000595046">
    <property type="component" value="Chromosome"/>
</dbReference>
<keyword evidence="1" id="KW-0812">Transmembrane</keyword>
<dbReference type="RefSeq" id="WP_197349936.1">
    <property type="nucleotide sequence ID" value="NZ_CP048882.1"/>
</dbReference>
<evidence type="ECO:0000256" key="1">
    <source>
        <dbReference type="SAM" id="Phobius"/>
    </source>
</evidence>
<name>A0A7T1WR91_9ACTN</name>
<reference evidence="3" key="1">
    <citation type="submission" date="2020-02" db="EMBL/GenBank/DDBJ databases">
        <title>Streptomyces sp. ASO4wet.</title>
        <authorList>
            <person name="Risdian C."/>
            <person name="Landwehr W."/>
            <person name="Schupp P."/>
            <person name="Wink J."/>
        </authorList>
    </citation>
    <scope>NUCLEOTIDE SEQUENCE [LARGE SCALE GENOMIC DNA]</scope>
    <source>
        <strain evidence="3">ASO4wet</strain>
    </source>
</reference>
<dbReference type="EMBL" id="CP048882">
    <property type="protein sequence ID" value="QPP06249.1"/>
    <property type="molecule type" value="Genomic_DNA"/>
</dbReference>
<proteinExistence type="predicted"/>
<keyword evidence="1" id="KW-1133">Transmembrane helix</keyword>
<evidence type="ECO:0000313" key="2">
    <source>
        <dbReference type="EMBL" id="QPP06249.1"/>
    </source>
</evidence>
<feature type="transmembrane region" description="Helical" evidence="1">
    <location>
        <begin position="47"/>
        <end position="68"/>
    </location>
</feature>
<sequence>MKNQSRGGRTTDARSLKKLELIWFVSLLSAAVVGFLLLSLTGTTTPGTAITIIAWIFVPAALLLNIWLRRQRQRANSMSLDDVRDRIDADAVRSVKASKGEVPAVKELRRQEPRLSLKDATELVRQL</sequence>
<dbReference type="AlphaFoldDB" id="A0A7T1WR91"/>
<organism evidence="2 3">
    <name type="scientific">Streptomyces bathyalis</name>
    <dbReference type="NCBI Taxonomy" id="2710756"/>
    <lineage>
        <taxon>Bacteria</taxon>
        <taxon>Bacillati</taxon>
        <taxon>Actinomycetota</taxon>
        <taxon>Actinomycetes</taxon>
        <taxon>Kitasatosporales</taxon>
        <taxon>Streptomycetaceae</taxon>
        <taxon>Streptomyces</taxon>
    </lineage>
</organism>
<dbReference type="KEGG" id="sbat:G4Z16_07395"/>
<evidence type="ECO:0000313" key="3">
    <source>
        <dbReference type="Proteomes" id="UP000595046"/>
    </source>
</evidence>
<keyword evidence="1" id="KW-0472">Membrane</keyword>
<accession>A0A7T1WR91</accession>
<keyword evidence="3" id="KW-1185">Reference proteome</keyword>
<gene>
    <name evidence="2" type="ORF">G4Z16_07395</name>
</gene>